<protein>
    <submittedName>
        <fullName evidence="1">Uncharacterized protein</fullName>
    </submittedName>
</protein>
<name>A0A0A9GUH9_ARUDO</name>
<reference evidence="1" key="1">
    <citation type="submission" date="2014-09" db="EMBL/GenBank/DDBJ databases">
        <authorList>
            <person name="Magalhaes I.L.F."/>
            <person name="Oliveira U."/>
            <person name="Santos F.R."/>
            <person name="Vidigal T.H.D.A."/>
            <person name="Brescovit A.D."/>
            <person name="Santos A.J."/>
        </authorList>
    </citation>
    <scope>NUCLEOTIDE SEQUENCE</scope>
    <source>
        <tissue evidence="1">Shoot tissue taken approximately 20 cm above the soil surface</tissue>
    </source>
</reference>
<dbReference type="AlphaFoldDB" id="A0A0A9GUH9"/>
<dbReference type="EMBL" id="GBRH01169694">
    <property type="protein sequence ID" value="JAE28202.1"/>
    <property type="molecule type" value="Transcribed_RNA"/>
</dbReference>
<reference evidence="1" key="2">
    <citation type="journal article" date="2015" name="Data Brief">
        <title>Shoot transcriptome of the giant reed, Arundo donax.</title>
        <authorList>
            <person name="Barrero R.A."/>
            <person name="Guerrero F.D."/>
            <person name="Moolhuijzen P."/>
            <person name="Goolsby J.A."/>
            <person name="Tidwell J."/>
            <person name="Bellgard S.E."/>
            <person name="Bellgard M.I."/>
        </authorList>
    </citation>
    <scope>NUCLEOTIDE SEQUENCE</scope>
    <source>
        <tissue evidence="1">Shoot tissue taken approximately 20 cm above the soil surface</tissue>
    </source>
</reference>
<sequence>MCAPTASPFPISAPPLFPLA</sequence>
<accession>A0A0A9GUH9</accession>
<organism evidence="1">
    <name type="scientific">Arundo donax</name>
    <name type="common">Giant reed</name>
    <name type="synonym">Donax arundinaceus</name>
    <dbReference type="NCBI Taxonomy" id="35708"/>
    <lineage>
        <taxon>Eukaryota</taxon>
        <taxon>Viridiplantae</taxon>
        <taxon>Streptophyta</taxon>
        <taxon>Embryophyta</taxon>
        <taxon>Tracheophyta</taxon>
        <taxon>Spermatophyta</taxon>
        <taxon>Magnoliopsida</taxon>
        <taxon>Liliopsida</taxon>
        <taxon>Poales</taxon>
        <taxon>Poaceae</taxon>
        <taxon>PACMAD clade</taxon>
        <taxon>Arundinoideae</taxon>
        <taxon>Arundineae</taxon>
        <taxon>Arundo</taxon>
    </lineage>
</organism>
<proteinExistence type="predicted"/>
<evidence type="ECO:0000313" key="1">
    <source>
        <dbReference type="EMBL" id="JAE28202.1"/>
    </source>
</evidence>